<reference evidence="6" key="2">
    <citation type="submission" date="2020-09" db="EMBL/GenBank/DDBJ databases">
        <authorList>
            <person name="Sun Q."/>
            <person name="Zhou Y."/>
        </authorList>
    </citation>
    <scope>NUCLEOTIDE SEQUENCE</scope>
    <source>
        <strain evidence="6">CGMCC 4.7368</strain>
    </source>
</reference>
<dbReference type="Pfam" id="PF25872">
    <property type="entry name" value="HTH_77"/>
    <property type="match status" value="1"/>
</dbReference>
<dbReference type="RefSeq" id="WP_189124627.1">
    <property type="nucleotide sequence ID" value="NZ_BMNH01000007.1"/>
</dbReference>
<dbReference type="SMART" id="SM01043">
    <property type="entry name" value="BTAD"/>
    <property type="match status" value="1"/>
</dbReference>
<dbReference type="InterPro" id="IPR058852">
    <property type="entry name" value="HTH_77"/>
</dbReference>
<dbReference type="Pfam" id="PF00486">
    <property type="entry name" value="Trans_reg_C"/>
    <property type="match status" value="1"/>
</dbReference>
<proteinExistence type="inferred from homology"/>
<evidence type="ECO:0000256" key="4">
    <source>
        <dbReference type="SAM" id="MobiDB-lite"/>
    </source>
</evidence>
<comment type="similarity">
    <text evidence="1">Belongs to the AfsR/DnrI/RedD regulatory family.</text>
</comment>
<dbReference type="EMBL" id="BMNH01000007">
    <property type="protein sequence ID" value="GGO69055.1"/>
    <property type="molecule type" value="Genomic_DNA"/>
</dbReference>
<feature type="compositionally biased region" description="Basic and acidic residues" evidence="4">
    <location>
        <begin position="428"/>
        <end position="438"/>
    </location>
</feature>
<dbReference type="InterPro" id="IPR005158">
    <property type="entry name" value="BTAD"/>
</dbReference>
<dbReference type="InterPro" id="IPR011990">
    <property type="entry name" value="TPR-like_helical_dom_sf"/>
</dbReference>
<dbReference type="Proteomes" id="UP000646523">
    <property type="component" value="Unassembled WGS sequence"/>
</dbReference>
<protein>
    <submittedName>
        <fullName evidence="6">SARP family transcriptional regulator</fullName>
    </submittedName>
</protein>
<dbReference type="PANTHER" id="PTHR47691">
    <property type="entry name" value="REGULATOR-RELATED"/>
    <property type="match status" value="1"/>
</dbReference>
<feature type="DNA-binding region" description="OmpR/PhoB-type" evidence="3">
    <location>
        <begin position="1"/>
        <end position="96"/>
    </location>
</feature>
<dbReference type="CDD" id="cd15831">
    <property type="entry name" value="BTAD"/>
    <property type="match status" value="1"/>
</dbReference>
<dbReference type="PROSITE" id="PS51755">
    <property type="entry name" value="OMPR_PHOB"/>
    <property type="match status" value="1"/>
</dbReference>
<feature type="region of interest" description="Disordered" evidence="4">
    <location>
        <begin position="410"/>
        <end position="438"/>
    </location>
</feature>
<dbReference type="Gene3D" id="1.25.40.10">
    <property type="entry name" value="Tetratricopeptide repeat domain"/>
    <property type="match status" value="3"/>
</dbReference>
<dbReference type="GO" id="GO:0006355">
    <property type="term" value="P:regulation of DNA-templated transcription"/>
    <property type="evidence" value="ECO:0007669"/>
    <property type="project" value="InterPro"/>
</dbReference>
<dbReference type="PRINTS" id="PR00364">
    <property type="entry name" value="DISEASERSIST"/>
</dbReference>
<dbReference type="Gene3D" id="1.10.10.10">
    <property type="entry name" value="Winged helix-like DNA-binding domain superfamily/Winged helix DNA-binding domain"/>
    <property type="match status" value="1"/>
</dbReference>
<dbReference type="InterPro" id="IPR001867">
    <property type="entry name" value="OmpR/PhoB-type_DNA-bd"/>
</dbReference>
<evidence type="ECO:0000256" key="3">
    <source>
        <dbReference type="PROSITE-ProRule" id="PRU01091"/>
    </source>
</evidence>
<dbReference type="Pfam" id="PF03704">
    <property type="entry name" value="BTAD"/>
    <property type="match status" value="1"/>
</dbReference>
<dbReference type="InterPro" id="IPR036388">
    <property type="entry name" value="WH-like_DNA-bd_sf"/>
</dbReference>
<dbReference type="InterPro" id="IPR027417">
    <property type="entry name" value="P-loop_NTPase"/>
</dbReference>
<accession>A0A917YXI6</accession>
<name>A0A917YXI6_9ACTN</name>
<dbReference type="PANTHER" id="PTHR47691:SF3">
    <property type="entry name" value="HTH-TYPE TRANSCRIPTIONAL REGULATOR RV0890C-RELATED"/>
    <property type="match status" value="1"/>
</dbReference>
<dbReference type="Gene3D" id="3.40.50.300">
    <property type="entry name" value="P-loop containing nucleotide triphosphate hydrolases"/>
    <property type="match status" value="1"/>
</dbReference>
<keyword evidence="2 3" id="KW-0238">DNA-binding</keyword>
<dbReference type="SUPFAM" id="SSF48452">
    <property type="entry name" value="TPR-like"/>
    <property type="match status" value="3"/>
</dbReference>
<organism evidence="6 7">
    <name type="scientific">Nonomuraea cavernae</name>
    <dbReference type="NCBI Taxonomy" id="2045107"/>
    <lineage>
        <taxon>Bacteria</taxon>
        <taxon>Bacillati</taxon>
        <taxon>Actinomycetota</taxon>
        <taxon>Actinomycetes</taxon>
        <taxon>Streptosporangiales</taxon>
        <taxon>Streptosporangiaceae</taxon>
        <taxon>Nonomuraea</taxon>
    </lineage>
</organism>
<evidence type="ECO:0000313" key="6">
    <source>
        <dbReference type="EMBL" id="GGO69055.1"/>
    </source>
</evidence>
<comment type="caution">
    <text evidence="6">The sequence shown here is derived from an EMBL/GenBank/DDBJ whole genome shotgun (WGS) entry which is preliminary data.</text>
</comment>
<dbReference type="GO" id="GO:0000160">
    <property type="term" value="P:phosphorelay signal transduction system"/>
    <property type="evidence" value="ECO:0007669"/>
    <property type="project" value="InterPro"/>
</dbReference>
<dbReference type="GO" id="GO:0003677">
    <property type="term" value="F:DNA binding"/>
    <property type="evidence" value="ECO:0007669"/>
    <property type="project" value="UniProtKB-UniRule"/>
</dbReference>
<evidence type="ECO:0000256" key="1">
    <source>
        <dbReference type="ARBA" id="ARBA00005820"/>
    </source>
</evidence>
<dbReference type="SMART" id="SM00862">
    <property type="entry name" value="Trans_reg_C"/>
    <property type="match status" value="1"/>
</dbReference>
<reference evidence="6" key="1">
    <citation type="journal article" date="2014" name="Int. J. Syst. Evol. Microbiol.">
        <title>Complete genome sequence of Corynebacterium casei LMG S-19264T (=DSM 44701T), isolated from a smear-ripened cheese.</title>
        <authorList>
            <consortium name="US DOE Joint Genome Institute (JGI-PGF)"/>
            <person name="Walter F."/>
            <person name="Albersmeier A."/>
            <person name="Kalinowski J."/>
            <person name="Ruckert C."/>
        </authorList>
    </citation>
    <scope>NUCLEOTIDE SEQUENCE</scope>
    <source>
        <strain evidence="6">CGMCC 4.7368</strain>
    </source>
</reference>
<sequence>MRFGVLGPLAVWTDAGDTVTVPGLKVRALLADLLVHEGQVVSADRLVDDLWGGEPPGNPAAALQVRVSQLRRTLEEAEPGGRRLVVSRAPGYLLDTGAVDAARFAALLARAETAESPRARADLLAEALGLWRGPAYADFADEEFTRTAIARLTEQRLSALEQYADARLDLGEHGLLVGELGDLVARHPLRERLRAAHMRALYRTGRQAEALAGYGELRDLLAGELGLDPGPELAGLHQAILTQDPALGGGAERPATNLPAALSELIGRDGAVAEVRSLLRAHRLVTLTGTGGVGKTRLAVEVSARSLGDFPDGVWLVELGPLDPGTGSAAEVVMAALDIRDGTERADPADRLAEALRARRLLLVLDNCEHLVEEVAALAERLLRAAPGLRVVATSREPLAVPGEALWSVPPLSLPTPSEPGPSSGAESRTETGVESRTEIERVGRADAVRLFVARAAASAPGFTLDEANTGAVAELCRRLDGIPLALELAATRVRALGVRGVLDRLDDRFRLLASGRRGAPERQRTLTAVIDWSWRLLTEPERVVLRRLAVHAGGCTLEAAEQVCGGDGLDVLDLIARLVDRSLVVVTESPAGVRYRLLESVAAYCLDRLSDAGELEPVRHAHAGHYLALALRAEPALYGPEQGTWLRRLDAEAANLRAALDTLARERDAGDALRLANALSWYWFLRGRAADARRSLEAALAVEGEAPGRARAAAWHAGFALMLDQDVTWDTSAVRDPRERARAELFLALSAAEMSVEQDLVTSALTACRAVGDEWGIATALSRRARNAYTQRDLSALERDGEESLRLFRKLGDRWGQLQAMEWLAGEAEIAGDTERAARLFTESLRLAEELGLWPEVARRTSWLGWVALRSGAYERAMELCGRALRLSIEQGYREGRLMSAMGLGCAARRAGRLDLAETHLTGLLDGVSRDPADRPALQLPTALIELGFIRATRGDPQGARELHLEAYAASRKIGDPRSIVRAVEGLAAALAATGRHDGAARLLGLAAEARRANQTPAGPPDHTEIDQATALAREALGERAFAEAYEQGGRLKLDDAEDLA</sequence>
<evidence type="ECO:0000256" key="2">
    <source>
        <dbReference type="ARBA" id="ARBA00023125"/>
    </source>
</evidence>
<dbReference type="AlphaFoldDB" id="A0A917YXI6"/>
<dbReference type="SUPFAM" id="SSF46894">
    <property type="entry name" value="C-terminal effector domain of the bipartite response regulators"/>
    <property type="match status" value="1"/>
</dbReference>
<gene>
    <name evidence="6" type="ORF">GCM10012289_29220</name>
</gene>
<dbReference type="SUPFAM" id="SSF52540">
    <property type="entry name" value="P-loop containing nucleoside triphosphate hydrolases"/>
    <property type="match status" value="1"/>
</dbReference>
<evidence type="ECO:0000313" key="7">
    <source>
        <dbReference type="Proteomes" id="UP000646523"/>
    </source>
</evidence>
<evidence type="ECO:0000259" key="5">
    <source>
        <dbReference type="PROSITE" id="PS51755"/>
    </source>
</evidence>
<feature type="domain" description="OmpR/PhoB-type" evidence="5">
    <location>
        <begin position="1"/>
        <end position="96"/>
    </location>
</feature>
<keyword evidence="7" id="KW-1185">Reference proteome</keyword>
<dbReference type="InterPro" id="IPR016032">
    <property type="entry name" value="Sig_transdc_resp-reg_C-effctor"/>
</dbReference>